<gene>
    <name evidence="5" type="ORF">COEREDRAFT_49865</name>
</gene>
<dbReference type="GO" id="GO:0008171">
    <property type="term" value="F:O-methyltransferase activity"/>
    <property type="evidence" value="ECO:0007669"/>
    <property type="project" value="InterPro"/>
</dbReference>
<evidence type="ECO:0000256" key="1">
    <source>
        <dbReference type="ARBA" id="ARBA00022603"/>
    </source>
</evidence>
<accession>A0A2G5B2C3</accession>
<dbReference type="InterPro" id="IPR002935">
    <property type="entry name" value="SAM_O-MeTrfase"/>
</dbReference>
<keyword evidence="6" id="KW-1185">Reference proteome</keyword>
<dbReference type="PROSITE" id="PS51682">
    <property type="entry name" value="SAM_OMT_I"/>
    <property type="match status" value="1"/>
</dbReference>
<evidence type="ECO:0000256" key="4">
    <source>
        <dbReference type="ARBA" id="ARBA00023453"/>
    </source>
</evidence>
<keyword evidence="1 5" id="KW-0489">Methyltransferase</keyword>
<dbReference type="InterPro" id="IPR050362">
    <property type="entry name" value="Cation-dep_OMT"/>
</dbReference>
<evidence type="ECO:0000313" key="5">
    <source>
        <dbReference type="EMBL" id="PIA13141.1"/>
    </source>
</evidence>
<sequence>MISPLQGAFMASLVRAQQAKVVLELGCYIGYSALWLAHGFRCNGVNTGAHLWTCERDTDAAYTAQKNIQMAGYQDTVTVMQQSADLVLSKWDPKKKIDLVFIDANKSAYKSYYDAIIDRELLQDGGQIIVDNVLFRGMVSKQSDLVDNINAKMSVNSEDQRHNKLTQLAQKLGKFNRHVAKDPRTTQVILPIFDGIMIIQRAQILK</sequence>
<evidence type="ECO:0000256" key="2">
    <source>
        <dbReference type="ARBA" id="ARBA00022679"/>
    </source>
</evidence>
<dbReference type="InterPro" id="IPR029063">
    <property type="entry name" value="SAM-dependent_MTases_sf"/>
</dbReference>
<protein>
    <submittedName>
        <fullName evidence="5">S-adenosyl-L-methionine-dependent methyltransferase</fullName>
    </submittedName>
</protein>
<organism evidence="5 6">
    <name type="scientific">Coemansia reversa (strain ATCC 12441 / NRRL 1564)</name>
    <dbReference type="NCBI Taxonomy" id="763665"/>
    <lineage>
        <taxon>Eukaryota</taxon>
        <taxon>Fungi</taxon>
        <taxon>Fungi incertae sedis</taxon>
        <taxon>Zoopagomycota</taxon>
        <taxon>Kickxellomycotina</taxon>
        <taxon>Kickxellomycetes</taxon>
        <taxon>Kickxellales</taxon>
        <taxon>Kickxellaceae</taxon>
        <taxon>Coemansia</taxon>
    </lineage>
</organism>
<keyword evidence="2 5" id="KW-0808">Transferase</keyword>
<name>A0A2G5B2C3_COERN</name>
<reference evidence="5 6" key="1">
    <citation type="journal article" date="2015" name="Genome Biol. Evol.">
        <title>Phylogenomic analyses indicate that early fungi evolved digesting cell walls of algal ancestors of land plants.</title>
        <authorList>
            <person name="Chang Y."/>
            <person name="Wang S."/>
            <person name="Sekimoto S."/>
            <person name="Aerts A.L."/>
            <person name="Choi C."/>
            <person name="Clum A."/>
            <person name="LaButti K.M."/>
            <person name="Lindquist E.A."/>
            <person name="Yee Ngan C."/>
            <person name="Ohm R.A."/>
            <person name="Salamov A.A."/>
            <person name="Grigoriev I.V."/>
            <person name="Spatafora J.W."/>
            <person name="Berbee M.L."/>
        </authorList>
    </citation>
    <scope>NUCLEOTIDE SEQUENCE [LARGE SCALE GENOMIC DNA]</scope>
    <source>
        <strain evidence="5 6">NRRL 1564</strain>
    </source>
</reference>
<dbReference type="Pfam" id="PF01596">
    <property type="entry name" value="Methyltransf_3"/>
    <property type="match status" value="1"/>
</dbReference>
<comment type="similarity">
    <text evidence="4">Belongs to the class I-like SAM-binding methyltransferase superfamily. Cation-dependent O-methyltransferase family.</text>
</comment>
<evidence type="ECO:0000256" key="3">
    <source>
        <dbReference type="ARBA" id="ARBA00022691"/>
    </source>
</evidence>
<dbReference type="Gene3D" id="3.40.50.150">
    <property type="entry name" value="Vaccinia Virus protein VP39"/>
    <property type="match status" value="1"/>
</dbReference>
<dbReference type="AlphaFoldDB" id="A0A2G5B2C3"/>
<dbReference type="EMBL" id="KZ303547">
    <property type="protein sequence ID" value="PIA13141.1"/>
    <property type="molecule type" value="Genomic_DNA"/>
</dbReference>
<dbReference type="Proteomes" id="UP000242474">
    <property type="component" value="Unassembled WGS sequence"/>
</dbReference>
<keyword evidence="3" id="KW-0949">S-adenosyl-L-methionine</keyword>
<dbReference type="SUPFAM" id="SSF53335">
    <property type="entry name" value="S-adenosyl-L-methionine-dependent methyltransferases"/>
    <property type="match status" value="1"/>
</dbReference>
<dbReference type="CDD" id="cd02440">
    <property type="entry name" value="AdoMet_MTases"/>
    <property type="match status" value="1"/>
</dbReference>
<proteinExistence type="inferred from homology"/>
<dbReference type="PANTHER" id="PTHR10509:SF14">
    <property type="entry name" value="CAFFEOYL-COA O-METHYLTRANSFERASE 3-RELATED"/>
    <property type="match status" value="1"/>
</dbReference>
<dbReference type="GO" id="GO:0032259">
    <property type="term" value="P:methylation"/>
    <property type="evidence" value="ECO:0007669"/>
    <property type="project" value="UniProtKB-KW"/>
</dbReference>
<dbReference type="STRING" id="763665.A0A2G5B2C3"/>
<dbReference type="PANTHER" id="PTHR10509">
    <property type="entry name" value="O-METHYLTRANSFERASE-RELATED"/>
    <property type="match status" value="1"/>
</dbReference>
<evidence type="ECO:0000313" key="6">
    <source>
        <dbReference type="Proteomes" id="UP000242474"/>
    </source>
</evidence>
<dbReference type="OrthoDB" id="10251242at2759"/>
<dbReference type="GO" id="GO:0008757">
    <property type="term" value="F:S-adenosylmethionine-dependent methyltransferase activity"/>
    <property type="evidence" value="ECO:0007669"/>
    <property type="project" value="TreeGrafter"/>
</dbReference>